<dbReference type="GO" id="GO:0009263">
    <property type="term" value="P:deoxyribonucleotide biosynthetic process"/>
    <property type="evidence" value="ECO:0007669"/>
    <property type="project" value="UniProtKB-KW"/>
</dbReference>
<keyword evidence="8" id="KW-0215">Deoxyribonucleotide synthesis</keyword>
<dbReference type="InterPro" id="IPR026494">
    <property type="entry name" value="RNR_NrdF-like"/>
</dbReference>
<dbReference type="EMBL" id="CP022714">
    <property type="protein sequence ID" value="ASU14384.1"/>
    <property type="molecule type" value="Genomic_DNA"/>
</dbReference>
<dbReference type="GO" id="GO:0005971">
    <property type="term" value="C:ribonucleoside-diphosphate reductase complex"/>
    <property type="evidence" value="ECO:0007669"/>
    <property type="project" value="InterPro"/>
</dbReference>
<comment type="cofactor">
    <cofactor evidence="1">
        <name>Fe cation</name>
        <dbReference type="ChEBI" id="CHEBI:24875"/>
    </cofactor>
</comment>
<accession>A0A223MA48</accession>
<dbReference type="Pfam" id="PF00268">
    <property type="entry name" value="Ribonuc_red_sm"/>
    <property type="match status" value="1"/>
</dbReference>
<dbReference type="CDD" id="cd01049">
    <property type="entry name" value="RNRR2"/>
    <property type="match status" value="1"/>
</dbReference>
<keyword evidence="7" id="KW-0408">Iron</keyword>
<evidence type="ECO:0000313" key="11">
    <source>
        <dbReference type="Proteomes" id="UP000215452"/>
    </source>
</evidence>
<evidence type="ECO:0000313" key="10">
    <source>
        <dbReference type="EMBL" id="ASU14384.1"/>
    </source>
</evidence>
<dbReference type="PANTHER" id="PTHR23409:SF18">
    <property type="entry name" value="RIBONUCLEOSIDE-DIPHOSPHATE REDUCTASE SUBUNIT M2"/>
    <property type="match status" value="1"/>
</dbReference>
<dbReference type="InterPro" id="IPR000358">
    <property type="entry name" value="RNR_small_fam"/>
</dbReference>
<sequence length="353" mass="40893">MINSKLNSNSNNNKLKIKNDYYHQSVSPLEYAFNNFSGKMRSINWNIINDPKDLEVWTRIVQNFWIPEKIPLSNDLESWRTLSPTWKKVVTRTFTGLTLLDTIQATIGDVAQIKHSLTDHEQVIYTNFAFMVGVHARSYGSIFSTLCSSEEIEEAHNWVINNEKLQKRARILIPFYVGEDPLKSKVAAALMPGFLLYGGFYLPFYLSARSKLPNTSDIIRLILRDKVIHNYYSGYKFQKKVEKLSPEKQDEIKKFTFDLLYKLIELEKDYLYDLYSEVGLAESAIKFSIYNAGKFLQNLGYDSPFSKEETEIEPEIFSQLSARADENHDFFSGNGSSYVMALAEETEDEDWEF</sequence>
<evidence type="ECO:0000256" key="3">
    <source>
        <dbReference type="ARBA" id="ARBA00011209"/>
    </source>
</evidence>
<evidence type="ECO:0000256" key="5">
    <source>
        <dbReference type="ARBA" id="ARBA00022723"/>
    </source>
</evidence>
<dbReference type="Proteomes" id="UP000215452">
    <property type="component" value="Chromosome"/>
</dbReference>
<evidence type="ECO:0000256" key="4">
    <source>
        <dbReference type="ARBA" id="ARBA00012274"/>
    </source>
</evidence>
<gene>
    <name evidence="10" type="primary">nrdF2</name>
    <name evidence="10" type="ORF">CIB43_00488</name>
</gene>
<comment type="subunit">
    <text evidence="3">Tetramer of two alpha and two beta subunits.</text>
</comment>
<organism evidence="10 11">
    <name type="scientific">Mesomycoplasma hyopneumoniae</name>
    <name type="common">Mycoplasma hyopneumoniae</name>
    <dbReference type="NCBI Taxonomy" id="2099"/>
    <lineage>
        <taxon>Bacteria</taxon>
        <taxon>Bacillati</taxon>
        <taxon>Mycoplasmatota</taxon>
        <taxon>Mycoplasmoidales</taxon>
        <taxon>Metamycoplasmataceae</taxon>
        <taxon>Mesomycoplasma</taxon>
    </lineage>
</organism>
<evidence type="ECO:0000256" key="8">
    <source>
        <dbReference type="ARBA" id="ARBA00023116"/>
    </source>
</evidence>
<dbReference type="GO" id="GO:0004748">
    <property type="term" value="F:ribonucleoside-diphosphate reductase activity, thioredoxin disulfide as acceptor"/>
    <property type="evidence" value="ECO:0007669"/>
    <property type="project" value="UniProtKB-EC"/>
</dbReference>
<dbReference type="InterPro" id="IPR033909">
    <property type="entry name" value="RNR_small"/>
</dbReference>
<comment type="catalytic activity">
    <reaction evidence="9">
        <text>a 2'-deoxyribonucleoside 5'-diphosphate + [thioredoxin]-disulfide + H2O = a ribonucleoside 5'-diphosphate + [thioredoxin]-dithiol</text>
        <dbReference type="Rhea" id="RHEA:23252"/>
        <dbReference type="Rhea" id="RHEA-COMP:10698"/>
        <dbReference type="Rhea" id="RHEA-COMP:10700"/>
        <dbReference type="ChEBI" id="CHEBI:15377"/>
        <dbReference type="ChEBI" id="CHEBI:29950"/>
        <dbReference type="ChEBI" id="CHEBI:50058"/>
        <dbReference type="ChEBI" id="CHEBI:57930"/>
        <dbReference type="ChEBI" id="CHEBI:73316"/>
        <dbReference type="EC" id="1.17.4.1"/>
    </reaction>
</comment>
<comment type="similarity">
    <text evidence="2">Belongs to the ribonucleoside diphosphate reductase small chain family.</text>
</comment>
<dbReference type="NCBIfam" id="NF010572">
    <property type="entry name" value="PRK13965.1"/>
    <property type="match status" value="1"/>
</dbReference>
<dbReference type="InterPro" id="IPR012348">
    <property type="entry name" value="RNR-like"/>
</dbReference>
<dbReference type="PANTHER" id="PTHR23409">
    <property type="entry name" value="RIBONUCLEOSIDE-DIPHOSPHATE REDUCTASE SMALL CHAIN"/>
    <property type="match status" value="1"/>
</dbReference>
<protein>
    <recommendedName>
        <fullName evidence="4">ribonucleoside-diphosphate reductase</fullName>
        <ecNumber evidence="4">1.17.4.1</ecNumber>
    </recommendedName>
</protein>
<dbReference type="SUPFAM" id="SSF47240">
    <property type="entry name" value="Ferritin-like"/>
    <property type="match status" value="1"/>
</dbReference>
<dbReference type="UniPathway" id="UPA00326"/>
<name>A0A223MA48_MESHO</name>
<evidence type="ECO:0000256" key="2">
    <source>
        <dbReference type="ARBA" id="ARBA00009303"/>
    </source>
</evidence>
<dbReference type="RefSeq" id="WP_094521611.1">
    <property type="nucleotide sequence ID" value="NZ_QQSN01000016.1"/>
</dbReference>
<keyword evidence="6 10" id="KW-0560">Oxidoreductase</keyword>
<proteinExistence type="inferred from homology"/>
<reference evidence="10 11" key="1">
    <citation type="submission" date="2017-08" db="EMBL/GenBank/DDBJ databases">
        <title>The complete genome sequence of a Mycoplasma hyopneumoniae isolate in Korea.</title>
        <authorList>
            <person name="Han J."/>
            <person name="Lee N."/>
        </authorList>
    </citation>
    <scope>NUCLEOTIDE SEQUENCE [LARGE SCALE GENOMIC DNA]</scope>
    <source>
        <strain evidence="10 11">KM014</strain>
    </source>
</reference>
<evidence type="ECO:0000256" key="6">
    <source>
        <dbReference type="ARBA" id="ARBA00023002"/>
    </source>
</evidence>
<evidence type="ECO:0000256" key="1">
    <source>
        <dbReference type="ARBA" id="ARBA00001962"/>
    </source>
</evidence>
<dbReference type="GO" id="GO:0046872">
    <property type="term" value="F:metal ion binding"/>
    <property type="evidence" value="ECO:0007669"/>
    <property type="project" value="UniProtKB-KW"/>
</dbReference>
<evidence type="ECO:0000256" key="9">
    <source>
        <dbReference type="ARBA" id="ARBA00047754"/>
    </source>
</evidence>
<keyword evidence="5" id="KW-0479">Metal-binding</keyword>
<dbReference type="Gene3D" id="1.10.620.20">
    <property type="entry name" value="Ribonucleotide Reductase, subunit A"/>
    <property type="match status" value="1"/>
</dbReference>
<dbReference type="AlphaFoldDB" id="A0A223MA48"/>
<dbReference type="NCBIfam" id="TIGR04171">
    <property type="entry name" value="RNR_1b_NrdF"/>
    <property type="match status" value="1"/>
</dbReference>
<dbReference type="InterPro" id="IPR009078">
    <property type="entry name" value="Ferritin-like_SF"/>
</dbReference>
<dbReference type="EC" id="1.17.4.1" evidence="4"/>
<dbReference type="NCBIfam" id="NF007182">
    <property type="entry name" value="PRK09614.1-1"/>
    <property type="match status" value="1"/>
</dbReference>
<evidence type="ECO:0000256" key="7">
    <source>
        <dbReference type="ARBA" id="ARBA00023004"/>
    </source>
</evidence>